<protein>
    <submittedName>
        <fullName evidence="2">GNAT family N-acetyltransferase</fullName>
    </submittedName>
</protein>
<dbReference type="PROSITE" id="PS51186">
    <property type="entry name" value="GNAT"/>
    <property type="match status" value="1"/>
</dbReference>
<dbReference type="SUPFAM" id="SSF55729">
    <property type="entry name" value="Acyl-CoA N-acyltransferases (Nat)"/>
    <property type="match status" value="1"/>
</dbReference>
<dbReference type="Proteomes" id="UP000623440">
    <property type="component" value="Unassembled WGS sequence"/>
</dbReference>
<dbReference type="EMBL" id="JACJSI010000398">
    <property type="protein sequence ID" value="MBD2536156.1"/>
    <property type="molecule type" value="Genomic_DNA"/>
</dbReference>
<dbReference type="Pfam" id="PF00583">
    <property type="entry name" value="Acetyltransf_1"/>
    <property type="match status" value="1"/>
</dbReference>
<reference evidence="2 3" key="1">
    <citation type="journal article" date="2020" name="ISME J.">
        <title>Comparative genomics reveals insights into cyanobacterial evolution and habitat adaptation.</title>
        <authorList>
            <person name="Chen M.Y."/>
            <person name="Teng W.K."/>
            <person name="Zhao L."/>
            <person name="Hu C.X."/>
            <person name="Zhou Y.K."/>
            <person name="Han B.P."/>
            <person name="Song L.R."/>
            <person name="Shu W.S."/>
        </authorList>
    </citation>
    <scope>NUCLEOTIDE SEQUENCE [LARGE SCALE GENOMIC DNA]</scope>
    <source>
        <strain evidence="2 3">FACHB-838</strain>
    </source>
</reference>
<evidence type="ECO:0000313" key="3">
    <source>
        <dbReference type="Proteomes" id="UP000623440"/>
    </source>
</evidence>
<name>A0ABR8E4X8_9NOSO</name>
<dbReference type="Gene3D" id="3.40.630.30">
    <property type="match status" value="1"/>
</dbReference>
<keyword evidence="3" id="KW-1185">Reference proteome</keyword>
<evidence type="ECO:0000259" key="1">
    <source>
        <dbReference type="PROSITE" id="PS51186"/>
    </source>
</evidence>
<dbReference type="CDD" id="cd04301">
    <property type="entry name" value="NAT_SF"/>
    <property type="match status" value="1"/>
</dbReference>
<dbReference type="InterPro" id="IPR000182">
    <property type="entry name" value="GNAT_dom"/>
</dbReference>
<feature type="domain" description="N-acetyltransferase" evidence="1">
    <location>
        <begin position="1"/>
        <end position="97"/>
    </location>
</feature>
<sequence length="97" mass="10861">MLYQALYLPEGQAPLPREVIYLPELARYVQDWGSDGDCGFMVIDSLTEKPVGAVWLRLLTRNNKGYGYVDDDTPELGIAVFPEYRGQGIGTQLLIPI</sequence>
<proteinExistence type="predicted"/>
<organism evidence="2 3">
    <name type="scientific">Nostoc flagelliforme FACHB-838</name>
    <dbReference type="NCBI Taxonomy" id="2692904"/>
    <lineage>
        <taxon>Bacteria</taxon>
        <taxon>Bacillati</taxon>
        <taxon>Cyanobacteriota</taxon>
        <taxon>Cyanophyceae</taxon>
        <taxon>Nostocales</taxon>
        <taxon>Nostocaceae</taxon>
        <taxon>Nostoc</taxon>
    </lineage>
</organism>
<accession>A0ABR8E4X8</accession>
<dbReference type="InterPro" id="IPR016181">
    <property type="entry name" value="Acyl_CoA_acyltransferase"/>
</dbReference>
<evidence type="ECO:0000313" key="2">
    <source>
        <dbReference type="EMBL" id="MBD2536156.1"/>
    </source>
</evidence>
<gene>
    <name evidence="2" type="ORF">H6G97_45350</name>
</gene>
<comment type="caution">
    <text evidence="2">The sequence shown here is derived from an EMBL/GenBank/DDBJ whole genome shotgun (WGS) entry which is preliminary data.</text>
</comment>